<keyword evidence="3" id="KW-0539">Nucleus</keyword>
<reference evidence="6" key="1">
    <citation type="journal article" date="2017" name="Nature">
        <title>The genome of Chenopodium quinoa.</title>
        <authorList>
            <person name="Jarvis D.E."/>
            <person name="Ho Y.S."/>
            <person name="Lightfoot D.J."/>
            <person name="Schmoeckel S.M."/>
            <person name="Li B."/>
            <person name="Borm T.J.A."/>
            <person name="Ohyanagi H."/>
            <person name="Mineta K."/>
            <person name="Michell C.T."/>
            <person name="Saber N."/>
            <person name="Kharbatia N.M."/>
            <person name="Rupper R.R."/>
            <person name="Sharp A.R."/>
            <person name="Dally N."/>
            <person name="Boughton B.A."/>
            <person name="Woo Y.H."/>
            <person name="Gao G."/>
            <person name="Schijlen E.G.W.M."/>
            <person name="Guo X."/>
            <person name="Momin A.A."/>
            <person name="Negrao S."/>
            <person name="Al-Babili S."/>
            <person name="Gehring C."/>
            <person name="Roessner U."/>
            <person name="Jung C."/>
            <person name="Murphy K."/>
            <person name="Arold S.T."/>
            <person name="Gojobori T."/>
            <person name="van der Linden C.G."/>
            <person name="van Loo E.N."/>
            <person name="Jellen E.N."/>
            <person name="Maughan P.J."/>
            <person name="Tester M."/>
        </authorList>
    </citation>
    <scope>NUCLEOTIDE SEQUENCE [LARGE SCALE GENOMIC DNA]</scope>
    <source>
        <strain evidence="6">cv. PI 614886</strain>
    </source>
</reference>
<dbReference type="GO" id="GO:0000398">
    <property type="term" value="P:mRNA splicing, via spliceosome"/>
    <property type="evidence" value="ECO:0007669"/>
    <property type="project" value="TreeGrafter"/>
</dbReference>
<evidence type="ECO:0000256" key="3">
    <source>
        <dbReference type="ARBA" id="ARBA00023242"/>
    </source>
</evidence>
<reference evidence="6" key="2">
    <citation type="submission" date="2021-03" db="UniProtKB">
        <authorList>
            <consortium name="EnsemblPlants"/>
        </authorList>
    </citation>
    <scope>IDENTIFICATION</scope>
</reference>
<dbReference type="Proteomes" id="UP000596660">
    <property type="component" value="Unplaced"/>
</dbReference>
<feature type="region of interest" description="Disordered" evidence="4">
    <location>
        <begin position="394"/>
        <end position="418"/>
    </location>
</feature>
<dbReference type="PANTHER" id="PTHR13948">
    <property type="entry name" value="RNA-BINDING PROTEIN"/>
    <property type="match status" value="1"/>
</dbReference>
<comment type="subcellular location">
    <subcellularLocation>
        <location evidence="1">Nucleus</location>
    </subcellularLocation>
</comment>
<protein>
    <recommendedName>
        <fullName evidence="5">G-patch domain-containing protein</fullName>
    </recommendedName>
</protein>
<feature type="region of interest" description="Disordered" evidence="4">
    <location>
        <begin position="447"/>
        <end position="466"/>
    </location>
</feature>
<accession>A0A803L8I1</accession>
<evidence type="ECO:0000259" key="5">
    <source>
        <dbReference type="PROSITE" id="PS50174"/>
    </source>
</evidence>
<dbReference type="OMA" id="EWDEDSQ"/>
<dbReference type="InterPro" id="IPR000467">
    <property type="entry name" value="G_patch_dom"/>
</dbReference>
<dbReference type="InterPro" id="IPR041591">
    <property type="entry name" value="OCRE"/>
</dbReference>
<dbReference type="SMART" id="SM00443">
    <property type="entry name" value="G_patch"/>
    <property type="match status" value="1"/>
</dbReference>
<dbReference type="GO" id="GO:0005634">
    <property type="term" value="C:nucleus"/>
    <property type="evidence" value="ECO:0007669"/>
    <property type="project" value="UniProtKB-SubCell"/>
</dbReference>
<dbReference type="PANTHER" id="PTHR13948:SF38">
    <property type="entry name" value="D111_G-PATCH DOMAIN-CONTAINING PROTEIN"/>
    <property type="match status" value="1"/>
</dbReference>
<dbReference type="PROSITE" id="PS50174">
    <property type="entry name" value="G_PATCH"/>
    <property type="match status" value="1"/>
</dbReference>
<evidence type="ECO:0000256" key="2">
    <source>
        <dbReference type="ARBA" id="ARBA00022884"/>
    </source>
</evidence>
<dbReference type="Pfam" id="PF01585">
    <property type="entry name" value="G-patch"/>
    <property type="match status" value="1"/>
</dbReference>
<organism evidence="6 7">
    <name type="scientific">Chenopodium quinoa</name>
    <name type="common">Quinoa</name>
    <dbReference type="NCBI Taxonomy" id="63459"/>
    <lineage>
        <taxon>Eukaryota</taxon>
        <taxon>Viridiplantae</taxon>
        <taxon>Streptophyta</taxon>
        <taxon>Embryophyta</taxon>
        <taxon>Tracheophyta</taxon>
        <taxon>Spermatophyta</taxon>
        <taxon>Magnoliopsida</taxon>
        <taxon>eudicotyledons</taxon>
        <taxon>Gunneridae</taxon>
        <taxon>Pentapetalae</taxon>
        <taxon>Caryophyllales</taxon>
        <taxon>Chenopodiaceae</taxon>
        <taxon>Chenopodioideae</taxon>
        <taxon>Atripliceae</taxon>
        <taxon>Chenopodium</taxon>
    </lineage>
</organism>
<feature type="compositionally biased region" description="Polar residues" evidence="4">
    <location>
        <begin position="144"/>
        <end position="154"/>
    </location>
</feature>
<evidence type="ECO:0000313" key="6">
    <source>
        <dbReference type="EnsemblPlants" id="AUR62008170-RA:cds"/>
    </source>
</evidence>
<dbReference type="CDD" id="cd16074">
    <property type="entry name" value="OCRE"/>
    <property type="match status" value="1"/>
</dbReference>
<feature type="region of interest" description="Disordered" evidence="4">
    <location>
        <begin position="144"/>
        <end position="177"/>
    </location>
</feature>
<evidence type="ECO:0000256" key="4">
    <source>
        <dbReference type="SAM" id="MobiDB-lite"/>
    </source>
</evidence>
<evidence type="ECO:0000256" key="1">
    <source>
        <dbReference type="ARBA" id="ARBA00004123"/>
    </source>
</evidence>
<name>A0A803L8I1_CHEQI</name>
<dbReference type="AlphaFoldDB" id="A0A803L8I1"/>
<dbReference type="Gramene" id="AUR62008170-RA">
    <property type="protein sequence ID" value="AUR62008170-RA:cds"/>
    <property type="gene ID" value="AUR62008170"/>
</dbReference>
<proteinExistence type="predicted"/>
<dbReference type="Pfam" id="PF17780">
    <property type="entry name" value="OCRE"/>
    <property type="match status" value="1"/>
</dbReference>
<evidence type="ECO:0000313" key="7">
    <source>
        <dbReference type="Proteomes" id="UP000596660"/>
    </source>
</evidence>
<keyword evidence="2" id="KW-0694">RNA-binding</keyword>
<keyword evidence="7" id="KW-1185">Reference proteome</keyword>
<dbReference type="EnsemblPlants" id="AUR62008170-RA">
    <property type="protein sequence ID" value="AUR62008170-RA:cds"/>
    <property type="gene ID" value="AUR62008170"/>
</dbReference>
<feature type="domain" description="G-patch" evidence="5">
    <location>
        <begin position="428"/>
        <end position="484"/>
    </location>
</feature>
<dbReference type="GO" id="GO:0003723">
    <property type="term" value="F:RNA binding"/>
    <property type="evidence" value="ECO:0007669"/>
    <property type="project" value="UniProtKB-KW"/>
</dbReference>
<sequence length="484" mass="54479">MEEIEVCTGEEEAQQYTQNQEDSFVWDQNSQLYYHARSGFYHNPNEGWYYNTRDGFYYKFEDGNYILFDSYNKGYQSETEGQGESQLQAECKQEYELNYQENDDAAQQIGECTSSELHGNPPPSEWLEETLIELYLSGYQNTASNPTDYQQFPEETNDKDGSVSTVDGNKKLYGDGDDELSMDHYTAMDSKASWEEESWQAQYGQVVQPQNDFGTEFHIIDLWDWSMEREIKKEGTFPVAKLVGRLVQPSSKLHPSMPSHGRRLKTAPICKARLDLVQVRSGQVYKLRTPSARYLATLLNYDASNPTSDWGFPELSTEGTNKTCGSKTAVKDIAQQYTSSCHDPPVNEKTWLHTADDLVLPLLDERYADESLVKILHKTNVYRDRAAERRALHGSFGAAPEQKRSADDASPPPTEEAAAEALEMSLGAGSYAQKILKNMGWKEGEGLGKTQHGLKEPLQGIGNKGHETSTVCAAESYQSLGALV</sequence>